<protein>
    <submittedName>
        <fullName evidence="1">Uncharacterized protein</fullName>
    </submittedName>
</protein>
<evidence type="ECO:0000313" key="2">
    <source>
        <dbReference type="Proteomes" id="UP000095647"/>
    </source>
</evidence>
<reference evidence="1 2" key="1">
    <citation type="submission" date="2015-09" db="EMBL/GenBank/DDBJ databases">
        <authorList>
            <consortium name="Pathogen Informatics"/>
        </authorList>
    </citation>
    <scope>NUCLEOTIDE SEQUENCE [LARGE SCALE GENOMIC DNA]</scope>
    <source>
        <strain evidence="1 2">2789STDY5608824</strain>
    </source>
</reference>
<dbReference type="RefSeq" id="WP_055680518.1">
    <property type="nucleotide sequence ID" value="NZ_CYYI01000005.1"/>
</dbReference>
<sequence length="355" mass="40361">MKIDCDNLIRALKTLAMSEGLSQKELGASLGFSLNRTKNLFSGRSKLSGEEVLRILTSREHPLPKLKRYLPLCQLQQDLWAIESENRGASEESELAVADAQAIQGSLMTVNVNKPLAEMARDVMHDKKWRVLPTGWICSVTIVGDQCTYDPIAPDFVTAVSAMKKMGWIWKRGSGVFANWNKINGGMSGEETAGYCENALRSFILDPENDVSMSDSFRRAVQKYWVGASDTEEIDRLRNVVENVRRMAEHWVDWELSDEPNEYGVSPKQIYANKFDYFEQEVLGMRQLHFDLLNDGTEIPSDLETRYRETFSEDGKPYKYSYRIDPILKVNDGPGPLVDASPEDWKRYHAIRDGS</sequence>
<gene>
    <name evidence="1" type="ORF">ERS852382_01487</name>
</gene>
<proteinExistence type="predicted"/>
<name>A0A174A7D7_BIFAD</name>
<dbReference type="CDD" id="cd00093">
    <property type="entry name" value="HTH_XRE"/>
    <property type="match status" value="1"/>
</dbReference>
<dbReference type="EMBL" id="CYYI01000005">
    <property type="protein sequence ID" value="CUN84622.1"/>
    <property type="molecule type" value="Genomic_DNA"/>
</dbReference>
<dbReference type="Proteomes" id="UP000095647">
    <property type="component" value="Unassembled WGS sequence"/>
</dbReference>
<dbReference type="AlphaFoldDB" id="A0A174A7D7"/>
<accession>A0A174A7D7</accession>
<organism evidence="1 2">
    <name type="scientific">Bifidobacterium adolescentis</name>
    <dbReference type="NCBI Taxonomy" id="1680"/>
    <lineage>
        <taxon>Bacteria</taxon>
        <taxon>Bacillati</taxon>
        <taxon>Actinomycetota</taxon>
        <taxon>Actinomycetes</taxon>
        <taxon>Bifidobacteriales</taxon>
        <taxon>Bifidobacteriaceae</taxon>
        <taxon>Bifidobacterium</taxon>
    </lineage>
</organism>
<dbReference type="InterPro" id="IPR001387">
    <property type="entry name" value="Cro/C1-type_HTH"/>
</dbReference>
<evidence type="ECO:0000313" key="1">
    <source>
        <dbReference type="EMBL" id="CUN84622.1"/>
    </source>
</evidence>